<feature type="domain" description="Response regulatory" evidence="15">
    <location>
        <begin position="733"/>
        <end position="851"/>
    </location>
</feature>
<evidence type="ECO:0000256" key="5">
    <source>
        <dbReference type="ARBA" id="ARBA00022741"/>
    </source>
</evidence>
<keyword evidence="7" id="KW-0067">ATP-binding</keyword>
<dbReference type="PROSITE" id="PS50894">
    <property type="entry name" value="HPT"/>
    <property type="match status" value="1"/>
</dbReference>
<evidence type="ECO:0000256" key="9">
    <source>
        <dbReference type="ARBA" id="ARBA00064003"/>
    </source>
</evidence>
<keyword evidence="3 12" id="KW-0597">Phosphoprotein</keyword>
<feature type="modified residue" description="4-aspartylphosphate" evidence="12">
    <location>
        <position position="782"/>
    </location>
</feature>
<dbReference type="PROSITE" id="PS50112">
    <property type="entry name" value="PAS"/>
    <property type="match status" value="1"/>
</dbReference>
<dbReference type="InterPro" id="IPR004358">
    <property type="entry name" value="Sig_transdc_His_kin-like_C"/>
</dbReference>
<feature type="domain" description="Response regulatory" evidence="15">
    <location>
        <begin position="582"/>
        <end position="703"/>
    </location>
</feature>
<evidence type="ECO:0000256" key="13">
    <source>
        <dbReference type="SAM" id="MobiDB-lite"/>
    </source>
</evidence>
<dbReference type="EC" id="2.7.13.3" evidence="2"/>
<dbReference type="CDD" id="cd00130">
    <property type="entry name" value="PAS"/>
    <property type="match status" value="1"/>
</dbReference>
<dbReference type="Pfam" id="PF00072">
    <property type="entry name" value="Response_reg"/>
    <property type="match status" value="2"/>
</dbReference>
<keyword evidence="20" id="KW-1185">Reference proteome</keyword>
<dbReference type="CDD" id="cd00156">
    <property type="entry name" value="REC"/>
    <property type="match status" value="1"/>
</dbReference>
<evidence type="ECO:0000256" key="6">
    <source>
        <dbReference type="ARBA" id="ARBA00022777"/>
    </source>
</evidence>
<dbReference type="RefSeq" id="WP_231617502.1">
    <property type="nucleotide sequence ID" value="NZ_SJPY01000003.1"/>
</dbReference>
<dbReference type="SUPFAM" id="SSF52172">
    <property type="entry name" value="CheY-like"/>
    <property type="match status" value="2"/>
</dbReference>
<dbReference type="SMART" id="SM00387">
    <property type="entry name" value="HATPase_c"/>
    <property type="match status" value="1"/>
</dbReference>
<evidence type="ECO:0000259" key="16">
    <source>
        <dbReference type="PROSITE" id="PS50112"/>
    </source>
</evidence>
<evidence type="ECO:0000259" key="15">
    <source>
        <dbReference type="PROSITE" id="PS50110"/>
    </source>
</evidence>
<dbReference type="PROSITE" id="PS50113">
    <property type="entry name" value="PAC"/>
    <property type="match status" value="1"/>
</dbReference>
<feature type="domain" description="Histidine kinase" evidence="14">
    <location>
        <begin position="341"/>
        <end position="562"/>
    </location>
</feature>
<accession>A0A5C6E1G9</accession>
<feature type="domain" description="PAC" evidence="17">
    <location>
        <begin position="271"/>
        <end position="323"/>
    </location>
</feature>
<dbReference type="CDD" id="cd17546">
    <property type="entry name" value="REC_hyHK_CKI1_RcsC-like"/>
    <property type="match status" value="1"/>
</dbReference>
<dbReference type="InterPro" id="IPR035965">
    <property type="entry name" value="PAS-like_dom_sf"/>
</dbReference>
<dbReference type="PROSITE" id="PS50109">
    <property type="entry name" value="HIS_KIN"/>
    <property type="match status" value="1"/>
</dbReference>
<dbReference type="InterPro" id="IPR003594">
    <property type="entry name" value="HATPase_dom"/>
</dbReference>
<dbReference type="Pfam" id="PF02518">
    <property type="entry name" value="HATPase_c"/>
    <property type="match status" value="1"/>
</dbReference>
<dbReference type="GO" id="GO:0005886">
    <property type="term" value="C:plasma membrane"/>
    <property type="evidence" value="ECO:0007669"/>
    <property type="project" value="UniProtKB-SubCell"/>
</dbReference>
<dbReference type="GO" id="GO:0000155">
    <property type="term" value="F:phosphorelay sensor kinase activity"/>
    <property type="evidence" value="ECO:0007669"/>
    <property type="project" value="InterPro"/>
</dbReference>
<dbReference type="PROSITE" id="PS50110">
    <property type="entry name" value="RESPONSE_REGULATORY"/>
    <property type="match status" value="2"/>
</dbReference>
<keyword evidence="6 19" id="KW-0418">Kinase</keyword>
<dbReference type="FunFam" id="1.10.287.130:FF:000002">
    <property type="entry name" value="Two-component osmosensing histidine kinase"/>
    <property type="match status" value="1"/>
</dbReference>
<dbReference type="SUPFAM" id="SSF55874">
    <property type="entry name" value="ATPase domain of HSP90 chaperone/DNA topoisomerase II/histidine kinase"/>
    <property type="match status" value="1"/>
</dbReference>
<evidence type="ECO:0000256" key="11">
    <source>
        <dbReference type="PROSITE-ProRule" id="PRU00110"/>
    </source>
</evidence>
<evidence type="ECO:0000256" key="4">
    <source>
        <dbReference type="ARBA" id="ARBA00022679"/>
    </source>
</evidence>
<dbReference type="InterPro" id="IPR008207">
    <property type="entry name" value="Sig_transdc_His_kin_Hpt_dom"/>
</dbReference>
<dbReference type="EMBL" id="SJPY01000003">
    <property type="protein sequence ID" value="TWU43503.1"/>
    <property type="molecule type" value="Genomic_DNA"/>
</dbReference>
<dbReference type="AlphaFoldDB" id="A0A5C6E1G9"/>
<keyword evidence="4 19" id="KW-0808">Transferase</keyword>
<evidence type="ECO:0000259" key="18">
    <source>
        <dbReference type="PROSITE" id="PS50894"/>
    </source>
</evidence>
<dbReference type="PANTHER" id="PTHR45339:SF5">
    <property type="entry name" value="HISTIDINE KINASE"/>
    <property type="match status" value="1"/>
</dbReference>
<dbReference type="SMART" id="SM00086">
    <property type="entry name" value="PAC"/>
    <property type="match status" value="1"/>
</dbReference>
<organism evidence="19 20">
    <name type="scientific">Novipirellula aureliae</name>
    <dbReference type="NCBI Taxonomy" id="2527966"/>
    <lineage>
        <taxon>Bacteria</taxon>
        <taxon>Pseudomonadati</taxon>
        <taxon>Planctomycetota</taxon>
        <taxon>Planctomycetia</taxon>
        <taxon>Pirellulales</taxon>
        <taxon>Pirellulaceae</taxon>
        <taxon>Novipirellula</taxon>
    </lineage>
</organism>
<dbReference type="Gene3D" id="3.40.50.2300">
    <property type="match status" value="2"/>
</dbReference>
<dbReference type="Pfam" id="PF00512">
    <property type="entry name" value="HisKA"/>
    <property type="match status" value="1"/>
</dbReference>
<evidence type="ECO:0000256" key="8">
    <source>
        <dbReference type="ARBA" id="ARBA00023012"/>
    </source>
</evidence>
<dbReference type="InterPro" id="IPR036097">
    <property type="entry name" value="HisK_dim/P_sf"/>
</dbReference>
<dbReference type="SMART" id="SM00388">
    <property type="entry name" value="HisKA"/>
    <property type="match status" value="1"/>
</dbReference>
<dbReference type="FunFam" id="3.30.565.10:FF:000010">
    <property type="entry name" value="Sensor histidine kinase RcsC"/>
    <property type="match status" value="1"/>
</dbReference>
<dbReference type="Pfam" id="PF13426">
    <property type="entry name" value="PAS_9"/>
    <property type="match status" value="1"/>
</dbReference>
<evidence type="ECO:0000256" key="12">
    <source>
        <dbReference type="PROSITE-ProRule" id="PRU00169"/>
    </source>
</evidence>
<dbReference type="InterPro" id="IPR005467">
    <property type="entry name" value="His_kinase_dom"/>
</dbReference>
<evidence type="ECO:0000256" key="7">
    <source>
        <dbReference type="ARBA" id="ARBA00022840"/>
    </source>
</evidence>
<dbReference type="NCBIfam" id="TIGR00229">
    <property type="entry name" value="sensory_box"/>
    <property type="match status" value="1"/>
</dbReference>
<evidence type="ECO:0000313" key="20">
    <source>
        <dbReference type="Proteomes" id="UP000315471"/>
    </source>
</evidence>
<dbReference type="InterPro" id="IPR000014">
    <property type="entry name" value="PAS"/>
</dbReference>
<evidence type="ECO:0000259" key="14">
    <source>
        <dbReference type="PROSITE" id="PS50109"/>
    </source>
</evidence>
<dbReference type="CDD" id="cd00082">
    <property type="entry name" value="HisKA"/>
    <property type="match status" value="1"/>
</dbReference>
<evidence type="ECO:0000313" key="19">
    <source>
        <dbReference type="EMBL" id="TWU43503.1"/>
    </source>
</evidence>
<proteinExistence type="predicted"/>
<comment type="subunit">
    <text evidence="9">At low DSF concentrations, interacts with RpfF.</text>
</comment>
<dbReference type="SUPFAM" id="SSF55785">
    <property type="entry name" value="PYP-like sensor domain (PAS domain)"/>
    <property type="match status" value="1"/>
</dbReference>
<dbReference type="GO" id="GO:0005524">
    <property type="term" value="F:ATP binding"/>
    <property type="evidence" value="ECO:0007669"/>
    <property type="project" value="UniProtKB-KW"/>
</dbReference>
<sequence length="986" mass="108223">MAERPFQIRLSDRPLRNIVVAEFPATRSSDARHMSRRARVLSALTGLSARQRAAFAKSVAEACRAVAAAEISASVRFRVAATDEGTLAQVEVAATDAGGHLPPSAWAAIQAQAESLHTLRLTEQPLTITLGQLAPRSCRLSDEDVAHWTELLDTDSLEDAIAIAQSARKQSTSELGIARSHGPSEEATRQARSDREDLETLSLVVSRSPIATLVMSDDGSIQWVNNAFVNLSGYSEAEVVGRRCDELLFGPSTDTKAVRRFHQSLRNGHEMQEDVMLYRRDGRTTWVDFRLIPIHDRDGKLSRWIGIQTDVTKRRQTEEALQAAKQSAEMGSRAKSEFLANMSHEIRTPLNAVVGMTELALATDLTSEQRDYLQCVQSSADTLLDLLNDVLDVSKIEAGKMEIESVVFNIAELIRETLQALAVKAHEKNLELAVHMPMDIPPFMQGDPTRIRQVLFNLVGNAIKFTEHGEVVVEVEQQWATDDEVCLHFAIHDTGVGIPRERLRKIFESFTQVDSSMARRFGGTGLGLTITSELIRMMDGKIWVQSKLGKGSTFHVTMTLKSAQPPEAAAGAVDAEQLAGKTALVVDDNATNRRILDEMLKNWGVHTTLADGADNALVELSDATQAGHPFDLILLDARMPRADGFQLAETIKNRQDLACGTVVMLSSADRPNSAARCRQLGIETYLVKPVSASSLLEAIMASVEHQNSKSFDGDVTTANGAPAIKDQAEKQLRVLVVDDHGPNRQLAISILQRRGHVCEAAEDGDEAVKAFSRQAFDLILMDVQMPGIDGFTATKRIREREKSTGTHTPIVALTAHALSGDREKCLAAGMDSYLAKPIHARQLVALVEQLIRDGQAVAARDDFEQPDRATPAFSIPAALDRMNGELDLLIEHIGYVINDTPQLLHTIRKAIEETDAKSLEIASHRLKSLVGTYSHAEAQELAYALELMGKNESFEDTNETLQRLESQIAAFLIAIRQYAQAQTSHV</sequence>
<dbReference type="SUPFAM" id="SSF47226">
    <property type="entry name" value="Histidine-containing phosphotransfer domain, HPT domain"/>
    <property type="match status" value="1"/>
</dbReference>
<dbReference type="Gene3D" id="1.10.287.130">
    <property type="match status" value="1"/>
</dbReference>
<dbReference type="InterPro" id="IPR001789">
    <property type="entry name" value="Sig_transdc_resp-reg_receiver"/>
</dbReference>
<feature type="domain" description="PAS" evidence="16">
    <location>
        <begin position="197"/>
        <end position="268"/>
    </location>
</feature>
<dbReference type="Gene3D" id="3.30.450.20">
    <property type="entry name" value="PAS domain"/>
    <property type="match status" value="1"/>
</dbReference>
<dbReference type="Gene3D" id="1.20.120.160">
    <property type="entry name" value="HPT domain"/>
    <property type="match status" value="1"/>
</dbReference>
<dbReference type="Gene3D" id="3.30.565.10">
    <property type="entry name" value="Histidine kinase-like ATPase, C-terminal domain"/>
    <property type="match status" value="1"/>
</dbReference>
<dbReference type="InterPro" id="IPR011006">
    <property type="entry name" value="CheY-like_superfamily"/>
</dbReference>
<dbReference type="Proteomes" id="UP000315471">
    <property type="component" value="Unassembled WGS sequence"/>
</dbReference>
<comment type="caution">
    <text evidence="19">The sequence shown here is derived from an EMBL/GenBank/DDBJ whole genome shotgun (WGS) entry which is preliminary data.</text>
</comment>
<reference evidence="19 20" key="1">
    <citation type="submission" date="2019-02" db="EMBL/GenBank/DDBJ databases">
        <title>Deep-cultivation of Planctomycetes and their phenomic and genomic characterization uncovers novel biology.</title>
        <authorList>
            <person name="Wiegand S."/>
            <person name="Jogler M."/>
            <person name="Boedeker C."/>
            <person name="Pinto D."/>
            <person name="Vollmers J."/>
            <person name="Rivas-Marin E."/>
            <person name="Kohn T."/>
            <person name="Peeters S.H."/>
            <person name="Heuer A."/>
            <person name="Rast P."/>
            <person name="Oberbeckmann S."/>
            <person name="Bunk B."/>
            <person name="Jeske O."/>
            <person name="Meyerdierks A."/>
            <person name="Storesund J.E."/>
            <person name="Kallscheuer N."/>
            <person name="Luecker S."/>
            <person name="Lage O.M."/>
            <person name="Pohl T."/>
            <person name="Merkel B.J."/>
            <person name="Hornburger P."/>
            <person name="Mueller R.-W."/>
            <person name="Bruemmer F."/>
            <person name="Labrenz M."/>
            <person name="Spormann A.M."/>
            <person name="Op Den Camp H."/>
            <person name="Overmann J."/>
            <person name="Amann R."/>
            <person name="Jetten M.S.M."/>
            <person name="Mascher T."/>
            <person name="Medema M.H."/>
            <person name="Devos D.P."/>
            <person name="Kaster A.-K."/>
            <person name="Ovreas L."/>
            <person name="Rohde M."/>
            <person name="Galperin M.Y."/>
            <person name="Jogler C."/>
        </authorList>
    </citation>
    <scope>NUCLEOTIDE SEQUENCE [LARGE SCALE GENOMIC DNA]</scope>
    <source>
        <strain evidence="19 20">Q31b</strain>
    </source>
</reference>
<dbReference type="SMART" id="SM00091">
    <property type="entry name" value="PAS"/>
    <property type="match status" value="1"/>
</dbReference>
<keyword evidence="8" id="KW-0902">Two-component regulatory system</keyword>
<dbReference type="PANTHER" id="PTHR45339">
    <property type="entry name" value="HYBRID SIGNAL TRANSDUCTION HISTIDINE KINASE J"/>
    <property type="match status" value="1"/>
</dbReference>
<evidence type="ECO:0000256" key="3">
    <source>
        <dbReference type="ARBA" id="ARBA00022553"/>
    </source>
</evidence>
<protein>
    <recommendedName>
        <fullName evidence="10">Sensory/regulatory protein RpfC</fullName>
        <ecNumber evidence="2">2.7.13.3</ecNumber>
    </recommendedName>
</protein>
<comment type="catalytic activity">
    <reaction evidence="1">
        <text>ATP + protein L-histidine = ADP + protein N-phospho-L-histidine.</text>
        <dbReference type="EC" id="2.7.13.3"/>
    </reaction>
</comment>
<feature type="compositionally biased region" description="Basic and acidic residues" evidence="13">
    <location>
        <begin position="182"/>
        <end position="195"/>
    </location>
</feature>
<feature type="modified residue" description="4-aspartylphosphate" evidence="12">
    <location>
        <position position="636"/>
    </location>
</feature>
<feature type="modified residue" description="Phosphohistidine" evidence="11">
    <location>
        <position position="924"/>
    </location>
</feature>
<dbReference type="InterPro" id="IPR000700">
    <property type="entry name" value="PAS-assoc_C"/>
</dbReference>
<keyword evidence="5" id="KW-0547">Nucleotide-binding</keyword>
<evidence type="ECO:0000256" key="2">
    <source>
        <dbReference type="ARBA" id="ARBA00012438"/>
    </source>
</evidence>
<dbReference type="CDD" id="cd16922">
    <property type="entry name" value="HATPase_EvgS-ArcB-TorS-like"/>
    <property type="match status" value="1"/>
</dbReference>
<evidence type="ECO:0000259" key="17">
    <source>
        <dbReference type="PROSITE" id="PS50113"/>
    </source>
</evidence>
<gene>
    <name evidence="19" type="primary">barA_2</name>
    <name evidence="19" type="ORF">Q31b_25440</name>
</gene>
<dbReference type="SMART" id="SM00448">
    <property type="entry name" value="REC"/>
    <property type="match status" value="2"/>
</dbReference>
<dbReference type="SUPFAM" id="SSF47384">
    <property type="entry name" value="Homodimeric domain of signal transducing histidine kinase"/>
    <property type="match status" value="1"/>
</dbReference>
<evidence type="ECO:0000256" key="1">
    <source>
        <dbReference type="ARBA" id="ARBA00000085"/>
    </source>
</evidence>
<dbReference type="InterPro" id="IPR003661">
    <property type="entry name" value="HisK_dim/P_dom"/>
</dbReference>
<name>A0A5C6E1G9_9BACT</name>
<feature type="domain" description="HPt" evidence="18">
    <location>
        <begin position="885"/>
        <end position="978"/>
    </location>
</feature>
<dbReference type="InterPro" id="IPR036641">
    <property type="entry name" value="HPT_dom_sf"/>
</dbReference>
<dbReference type="InterPro" id="IPR001610">
    <property type="entry name" value="PAC"/>
</dbReference>
<dbReference type="PRINTS" id="PR00344">
    <property type="entry name" value="BCTRLSENSOR"/>
</dbReference>
<feature type="region of interest" description="Disordered" evidence="13">
    <location>
        <begin position="172"/>
        <end position="195"/>
    </location>
</feature>
<dbReference type="InterPro" id="IPR036890">
    <property type="entry name" value="HATPase_C_sf"/>
</dbReference>
<evidence type="ECO:0000256" key="10">
    <source>
        <dbReference type="ARBA" id="ARBA00068150"/>
    </source>
</evidence>